<comment type="caution">
    <text evidence="2">The sequence shown here is derived from an EMBL/GenBank/DDBJ whole genome shotgun (WGS) entry which is preliminary data.</text>
</comment>
<keyword evidence="3" id="KW-1185">Reference proteome</keyword>
<gene>
    <name evidence="2" type="ORF">B0T16DRAFT_410773</name>
</gene>
<dbReference type="PROSITE" id="PS51257">
    <property type="entry name" value="PROKAR_LIPOPROTEIN"/>
    <property type="match status" value="1"/>
</dbReference>
<name>A0AA39YBZ9_9PEZI</name>
<feature type="signal peptide" evidence="1">
    <location>
        <begin position="1"/>
        <end position="19"/>
    </location>
</feature>
<evidence type="ECO:0000313" key="2">
    <source>
        <dbReference type="EMBL" id="KAK0649846.1"/>
    </source>
</evidence>
<sequence>MKSLYPLAWILAIACLVYSEVFDLGDLKQFDPKLTALPDGLHPNAIWINLADGTKEGGFNVVLGPDLKTKVDGVLQGCGTVDDKCYQDVVKVLQEEGTIQMDKHLDSRAILIAAATIADVVSTATRVVKTLSAFLVAFWAVLKAPAHEKGYYWPSIAASAGAKLPKGVPITMSAGGSAIATITQAPTPTGTGTPVAGAPVVTAVTTPGDGFESGDLAIILGKDLADRLQEVMARNKDCEAGAEFDRENPLAPVASRSIKAKRAGGTFGNVLCGAQAAILNAEQGGALGGFLLPGPDSIEFDFTNTSAKAAVDKLDEFAKTFHAAAPLPSSRSHALATLFIALGISSVIEDVPLGDRNRVKAVMVSPAGANPGVDCPKNLVCGIPENQDCGMKVAMLNGNGTESVCKDKGPHENCPCTGPPIPDVYMASPEKIKLLRQLRQLRRDRNKLNCPIVMTEIPAELFSSSKFSIHNHFCSKWVKEAPLKMTVNSTGANVLPEPQLKAVGFTKRTPPANPSSYADYRFDLEYKPNSKGGECNVDCNKAFEEMGSKCKGSSPGVYMYEKGTYPTGCGTFNYAIRKRRPDEPPSPDEVADLISYPRYCYQPDELPEIHGQPDGSFATGSGTLACSNHSNPELLIKKDDKSTFIQVTLRPPDRSVAYQTSIWWKPGCRIEKNGGPTEISAHNPLMNPNGGEPYACQTIVGENFRKCLSSMRGGIIQMGCLMYEFVLTDKRRVL</sequence>
<reference evidence="2" key="1">
    <citation type="submission" date="2023-06" db="EMBL/GenBank/DDBJ databases">
        <title>Genome-scale phylogeny and comparative genomics of the fungal order Sordariales.</title>
        <authorList>
            <consortium name="Lawrence Berkeley National Laboratory"/>
            <person name="Hensen N."/>
            <person name="Bonometti L."/>
            <person name="Westerberg I."/>
            <person name="Brannstrom I.O."/>
            <person name="Guillou S."/>
            <person name="Cros-Aarteil S."/>
            <person name="Calhoun S."/>
            <person name="Haridas S."/>
            <person name="Kuo A."/>
            <person name="Mondo S."/>
            <person name="Pangilinan J."/>
            <person name="Riley R."/>
            <person name="Labutti K."/>
            <person name="Andreopoulos B."/>
            <person name="Lipzen A."/>
            <person name="Chen C."/>
            <person name="Yanf M."/>
            <person name="Daum C."/>
            <person name="Ng V."/>
            <person name="Clum A."/>
            <person name="Steindorff A."/>
            <person name="Ohm R."/>
            <person name="Martin F."/>
            <person name="Silar P."/>
            <person name="Natvig D."/>
            <person name="Lalanne C."/>
            <person name="Gautier V."/>
            <person name="Ament-Velasquez S.L."/>
            <person name="Kruys A."/>
            <person name="Hutchinson M.I."/>
            <person name="Powell A.J."/>
            <person name="Barry K."/>
            <person name="Miller A.N."/>
            <person name="Grigoriev I.V."/>
            <person name="Debuchy R."/>
            <person name="Gladieux P."/>
            <person name="Thoren M.H."/>
            <person name="Johannesson H."/>
        </authorList>
    </citation>
    <scope>NUCLEOTIDE SEQUENCE</scope>
    <source>
        <strain evidence="2">SMH2532-1</strain>
    </source>
</reference>
<organism evidence="2 3">
    <name type="scientific">Cercophora newfieldiana</name>
    <dbReference type="NCBI Taxonomy" id="92897"/>
    <lineage>
        <taxon>Eukaryota</taxon>
        <taxon>Fungi</taxon>
        <taxon>Dikarya</taxon>
        <taxon>Ascomycota</taxon>
        <taxon>Pezizomycotina</taxon>
        <taxon>Sordariomycetes</taxon>
        <taxon>Sordariomycetidae</taxon>
        <taxon>Sordariales</taxon>
        <taxon>Lasiosphaeriaceae</taxon>
        <taxon>Cercophora</taxon>
    </lineage>
</organism>
<accession>A0AA39YBZ9</accession>
<dbReference type="EMBL" id="JAULSV010000003">
    <property type="protein sequence ID" value="KAK0649846.1"/>
    <property type="molecule type" value="Genomic_DNA"/>
</dbReference>
<keyword evidence="1" id="KW-0732">Signal</keyword>
<proteinExistence type="predicted"/>
<evidence type="ECO:0000313" key="3">
    <source>
        <dbReference type="Proteomes" id="UP001174936"/>
    </source>
</evidence>
<dbReference type="Proteomes" id="UP001174936">
    <property type="component" value="Unassembled WGS sequence"/>
</dbReference>
<feature type="chain" id="PRO_5041243826" evidence="1">
    <location>
        <begin position="20"/>
        <end position="734"/>
    </location>
</feature>
<protein>
    <submittedName>
        <fullName evidence="2">Uncharacterized protein</fullName>
    </submittedName>
</protein>
<evidence type="ECO:0000256" key="1">
    <source>
        <dbReference type="SAM" id="SignalP"/>
    </source>
</evidence>
<dbReference type="AlphaFoldDB" id="A0AA39YBZ9"/>